<name>A0AA36NIF4_9DINO</name>
<evidence type="ECO:0000313" key="6">
    <source>
        <dbReference type="Proteomes" id="UP001178507"/>
    </source>
</evidence>
<dbReference type="Proteomes" id="UP001178507">
    <property type="component" value="Unassembled WGS sequence"/>
</dbReference>
<keyword evidence="1" id="KW-0540">Nuclease</keyword>
<reference evidence="5" key="1">
    <citation type="submission" date="2023-08" db="EMBL/GenBank/DDBJ databases">
        <authorList>
            <person name="Chen Y."/>
            <person name="Shah S."/>
            <person name="Dougan E. K."/>
            <person name="Thang M."/>
            <person name="Chan C."/>
        </authorList>
    </citation>
    <scope>NUCLEOTIDE SEQUENCE</scope>
</reference>
<comment type="caution">
    <text evidence="5">The sequence shown here is derived from an EMBL/GenBank/DDBJ whole genome shotgun (WGS) entry which is preliminary data.</text>
</comment>
<keyword evidence="3" id="KW-0269">Exonuclease</keyword>
<organism evidence="5 6">
    <name type="scientific">Effrenium voratum</name>
    <dbReference type="NCBI Taxonomy" id="2562239"/>
    <lineage>
        <taxon>Eukaryota</taxon>
        <taxon>Sar</taxon>
        <taxon>Alveolata</taxon>
        <taxon>Dinophyceae</taxon>
        <taxon>Suessiales</taxon>
        <taxon>Symbiodiniaceae</taxon>
        <taxon>Effrenium</taxon>
    </lineage>
</organism>
<dbReference type="AlphaFoldDB" id="A0AA36NIF4"/>
<dbReference type="Gene3D" id="3.60.15.10">
    <property type="entry name" value="Ribonuclease Z/Hydroxyacylglutathione hydrolase-like"/>
    <property type="match status" value="1"/>
</dbReference>
<evidence type="ECO:0000256" key="3">
    <source>
        <dbReference type="ARBA" id="ARBA00022839"/>
    </source>
</evidence>
<dbReference type="EMBL" id="CAUJNA010003567">
    <property type="protein sequence ID" value="CAJ1405051.1"/>
    <property type="molecule type" value="Genomic_DNA"/>
</dbReference>
<keyword evidence="6" id="KW-1185">Reference proteome</keyword>
<evidence type="ECO:0000313" key="5">
    <source>
        <dbReference type="EMBL" id="CAJ1405051.1"/>
    </source>
</evidence>
<dbReference type="GO" id="GO:0035312">
    <property type="term" value="F:5'-3' DNA exonuclease activity"/>
    <property type="evidence" value="ECO:0007669"/>
    <property type="project" value="TreeGrafter"/>
</dbReference>
<proteinExistence type="predicted"/>
<dbReference type="Gene3D" id="3.40.50.12650">
    <property type="match status" value="1"/>
</dbReference>
<feature type="region of interest" description="Disordered" evidence="4">
    <location>
        <begin position="271"/>
        <end position="295"/>
    </location>
</feature>
<dbReference type="InterPro" id="IPR036866">
    <property type="entry name" value="RibonucZ/Hydroxyglut_hydro"/>
</dbReference>
<evidence type="ECO:0000256" key="4">
    <source>
        <dbReference type="SAM" id="MobiDB-lite"/>
    </source>
</evidence>
<gene>
    <name evidence="5" type="ORF">EVOR1521_LOCUS27368</name>
</gene>
<dbReference type="SUPFAM" id="SSF56281">
    <property type="entry name" value="Metallo-hydrolase/oxidoreductase"/>
    <property type="match status" value="1"/>
</dbReference>
<protein>
    <submittedName>
        <fullName evidence="5">Uncharacterized protein</fullName>
    </submittedName>
</protein>
<dbReference type="GO" id="GO:0003684">
    <property type="term" value="F:damaged DNA binding"/>
    <property type="evidence" value="ECO:0007669"/>
    <property type="project" value="TreeGrafter"/>
</dbReference>
<evidence type="ECO:0000256" key="2">
    <source>
        <dbReference type="ARBA" id="ARBA00022801"/>
    </source>
</evidence>
<feature type="compositionally biased region" description="Low complexity" evidence="4">
    <location>
        <begin position="277"/>
        <end position="290"/>
    </location>
</feature>
<accession>A0AA36NIF4</accession>
<dbReference type="PANTHER" id="PTHR23240">
    <property type="entry name" value="DNA CROSS-LINK REPAIR PROTEIN PSO2/SNM1-RELATED"/>
    <property type="match status" value="1"/>
</dbReference>
<evidence type="ECO:0000256" key="1">
    <source>
        <dbReference type="ARBA" id="ARBA00022722"/>
    </source>
</evidence>
<dbReference type="GO" id="GO:0006303">
    <property type="term" value="P:double-strand break repair via nonhomologous end joining"/>
    <property type="evidence" value="ECO:0007669"/>
    <property type="project" value="TreeGrafter"/>
</dbReference>
<sequence>MLLEEAPIAVDSFDHPDPGLIFFCSHAHEDHLKGLHNSWRRGPLFTSPVTAQLLRLKWPSLNCVALEIGQVHRIAEGLEVEVSLIDANHIPGSVMFLFSGYFGTLLYTGDFRLSASHASLASEPLLRRLTRIFLDNTFCHPRFRQAERREVQESIARLLISKWPCVAFVAVYRLGKEPLLAHLAQRLKTKVLVTKERAAWLTAANIPSEHFQVQPCEPHKASTDQLSQYSMRGCIWTVSRKGLRKSLWHASACGIAAHGILPTGWAEQTRGPFVPGESEASEASEAKSNGSGHGHHGLVSVSDDGVCHFAYSDHCSFLELVQFLSFLPRAPVTFISPVPDQDAPFSYEGRPGLKELQHQAEVPSIRYLFQQKAETQELQRPQKRPLSLTATS</sequence>
<dbReference type="PANTHER" id="PTHR23240:SF8">
    <property type="entry name" value="PROTEIN ARTEMIS"/>
    <property type="match status" value="1"/>
</dbReference>
<dbReference type="GO" id="GO:0036297">
    <property type="term" value="P:interstrand cross-link repair"/>
    <property type="evidence" value="ECO:0007669"/>
    <property type="project" value="TreeGrafter"/>
</dbReference>
<keyword evidence="2" id="KW-0378">Hydrolase</keyword>